<dbReference type="GO" id="GO:0032784">
    <property type="term" value="P:regulation of DNA-templated transcription elongation"/>
    <property type="evidence" value="ECO:0007669"/>
    <property type="project" value="UniProtKB-UniRule"/>
</dbReference>
<evidence type="ECO:0000259" key="9">
    <source>
        <dbReference type="Pfam" id="PF01272"/>
    </source>
</evidence>
<keyword evidence="5 8" id="KW-0804">Transcription</keyword>
<dbReference type="Gene3D" id="1.10.287.180">
    <property type="entry name" value="Transcription elongation factor, GreA/GreB, N-terminal domain"/>
    <property type="match status" value="1"/>
</dbReference>
<dbReference type="InterPro" id="IPR018151">
    <property type="entry name" value="TF_GreA/GreB_CS"/>
</dbReference>
<dbReference type="GO" id="GO:0006354">
    <property type="term" value="P:DNA-templated transcription elongation"/>
    <property type="evidence" value="ECO:0007669"/>
    <property type="project" value="TreeGrafter"/>
</dbReference>
<evidence type="ECO:0000259" key="10">
    <source>
        <dbReference type="Pfam" id="PF03449"/>
    </source>
</evidence>
<comment type="caution">
    <text evidence="11">The sequence shown here is derived from an EMBL/GenBank/DDBJ whole genome shotgun (WGS) entry which is preliminary data.</text>
</comment>
<feature type="domain" description="Transcription elongation factor GreA/GreB N-terminal" evidence="10">
    <location>
        <begin position="9"/>
        <end position="77"/>
    </location>
</feature>
<dbReference type="GO" id="GO:0003746">
    <property type="term" value="F:translation elongation factor activity"/>
    <property type="evidence" value="ECO:0007669"/>
    <property type="project" value="UniProtKB-KW"/>
</dbReference>
<keyword evidence="11" id="KW-0648">Protein biosynthesis</keyword>
<evidence type="ECO:0000313" key="11">
    <source>
        <dbReference type="EMBL" id="HHR91925.1"/>
    </source>
</evidence>
<organism evidence="11">
    <name type="scientific">candidate division CPR3 bacterium</name>
    <dbReference type="NCBI Taxonomy" id="2268181"/>
    <lineage>
        <taxon>Bacteria</taxon>
        <taxon>Bacteria division CPR3</taxon>
    </lineage>
</organism>
<dbReference type="InterPro" id="IPR023459">
    <property type="entry name" value="Tscrpt_elong_fac_GreA/B_fam"/>
</dbReference>
<protein>
    <recommendedName>
        <fullName evidence="2 8">Transcription elongation factor GreA</fullName>
    </recommendedName>
    <alternativeName>
        <fullName evidence="7 8">Transcript cleavage factor GreA</fullName>
    </alternativeName>
</protein>
<evidence type="ECO:0000256" key="3">
    <source>
        <dbReference type="ARBA" id="ARBA00023015"/>
    </source>
</evidence>
<dbReference type="PANTHER" id="PTHR30437">
    <property type="entry name" value="TRANSCRIPTION ELONGATION FACTOR GREA"/>
    <property type="match status" value="1"/>
</dbReference>
<dbReference type="InterPro" id="IPR036953">
    <property type="entry name" value="GreA/GreB_C_sf"/>
</dbReference>
<evidence type="ECO:0000256" key="7">
    <source>
        <dbReference type="ARBA" id="ARBA00030776"/>
    </source>
</evidence>
<comment type="similarity">
    <text evidence="1 8">Belongs to the GreA/GreB family.</text>
</comment>
<dbReference type="InterPro" id="IPR022691">
    <property type="entry name" value="Tscrpt_elong_fac_GreA/B_N"/>
</dbReference>
<dbReference type="EMBL" id="DRVY01000009">
    <property type="protein sequence ID" value="HHR91925.1"/>
    <property type="molecule type" value="Genomic_DNA"/>
</dbReference>
<dbReference type="HAMAP" id="MF_00105">
    <property type="entry name" value="GreA_GreB"/>
    <property type="match status" value="1"/>
</dbReference>
<evidence type="ECO:0000256" key="2">
    <source>
        <dbReference type="ARBA" id="ARBA00013729"/>
    </source>
</evidence>
<dbReference type="Gene3D" id="3.10.50.30">
    <property type="entry name" value="Transcription elongation factor, GreA/GreB, C-terminal domain"/>
    <property type="match status" value="1"/>
</dbReference>
<evidence type="ECO:0000256" key="8">
    <source>
        <dbReference type="HAMAP-Rule" id="MF_00105"/>
    </source>
</evidence>
<accession>A0A7C5UTX3</accession>
<dbReference type="GO" id="GO:0003677">
    <property type="term" value="F:DNA binding"/>
    <property type="evidence" value="ECO:0007669"/>
    <property type="project" value="UniProtKB-UniRule"/>
</dbReference>
<sequence length="157" mass="17541">MKTNKNFIHLTPDGKKRIQNELKQRLKLRKEIAKKIEQTASFGDRSENASYSSALEERDLNEARIAELENILENCIVVREDKGNKDRVVSVGDRIVLSINGRKAEYKISGTGTADPTKNELSIDSPIGRAIHGKRVGDTVSVEAPLGKIKVKIEKIF</sequence>
<evidence type="ECO:0000256" key="1">
    <source>
        <dbReference type="ARBA" id="ARBA00008213"/>
    </source>
</evidence>
<comment type="function">
    <text evidence="6 8">Necessary for efficient RNA polymerase transcription elongation past template-encoded arresting sites. The arresting sites in DNA have the property of trapping a certain fraction of elongating RNA polymerases that pass through, resulting in locked ternary complexes. Cleavage of the nascent transcript by cleavage factors such as GreA or GreB allows the resumption of elongation from the new 3'terminus. GreA releases sequences of 2 to 3 nucleotides.</text>
</comment>
<dbReference type="SUPFAM" id="SSF54534">
    <property type="entry name" value="FKBP-like"/>
    <property type="match status" value="1"/>
</dbReference>
<name>A0A7C5UTX3_UNCC3</name>
<dbReference type="PIRSF" id="PIRSF006092">
    <property type="entry name" value="GreA_GreB"/>
    <property type="match status" value="1"/>
</dbReference>
<evidence type="ECO:0000256" key="6">
    <source>
        <dbReference type="ARBA" id="ARBA00024916"/>
    </source>
</evidence>
<evidence type="ECO:0000256" key="4">
    <source>
        <dbReference type="ARBA" id="ARBA00023125"/>
    </source>
</evidence>
<dbReference type="Pfam" id="PF01272">
    <property type="entry name" value="GreA_GreB"/>
    <property type="match status" value="1"/>
</dbReference>
<dbReference type="PROSITE" id="PS00829">
    <property type="entry name" value="GREAB_1"/>
    <property type="match status" value="1"/>
</dbReference>
<dbReference type="PANTHER" id="PTHR30437:SF4">
    <property type="entry name" value="TRANSCRIPTION ELONGATION FACTOR GREA"/>
    <property type="match status" value="1"/>
</dbReference>
<keyword evidence="3 8" id="KW-0805">Transcription regulation</keyword>
<dbReference type="InterPro" id="IPR001437">
    <property type="entry name" value="Tscrpt_elong_fac_GreA/B_C"/>
</dbReference>
<dbReference type="GO" id="GO:0070063">
    <property type="term" value="F:RNA polymerase binding"/>
    <property type="evidence" value="ECO:0007669"/>
    <property type="project" value="InterPro"/>
</dbReference>
<dbReference type="InterPro" id="IPR028624">
    <property type="entry name" value="Tscrpt_elong_fac_GreA/B"/>
</dbReference>
<gene>
    <name evidence="8" type="primary">greA</name>
    <name evidence="11" type="ORF">ENL96_00210</name>
</gene>
<dbReference type="SUPFAM" id="SSF46557">
    <property type="entry name" value="GreA transcript cleavage protein, N-terminal domain"/>
    <property type="match status" value="1"/>
</dbReference>
<evidence type="ECO:0000256" key="5">
    <source>
        <dbReference type="ARBA" id="ARBA00023163"/>
    </source>
</evidence>
<dbReference type="AlphaFoldDB" id="A0A7C5UTX3"/>
<keyword evidence="11" id="KW-0251">Elongation factor</keyword>
<dbReference type="Pfam" id="PF03449">
    <property type="entry name" value="GreA_GreB_N"/>
    <property type="match status" value="1"/>
</dbReference>
<proteinExistence type="inferred from homology"/>
<reference evidence="11" key="1">
    <citation type="journal article" date="2020" name="mSystems">
        <title>Genome- and Community-Level Interaction Insights into Carbon Utilization and Element Cycling Functions of Hydrothermarchaeota in Hydrothermal Sediment.</title>
        <authorList>
            <person name="Zhou Z."/>
            <person name="Liu Y."/>
            <person name="Xu W."/>
            <person name="Pan J."/>
            <person name="Luo Z.H."/>
            <person name="Li M."/>
        </authorList>
    </citation>
    <scope>NUCLEOTIDE SEQUENCE [LARGE SCALE GENOMIC DNA]</scope>
    <source>
        <strain evidence="11">SpSt-1042</strain>
    </source>
</reference>
<keyword evidence="4 8" id="KW-0238">DNA-binding</keyword>
<dbReference type="FunFam" id="1.10.287.180:FF:000001">
    <property type="entry name" value="Transcription elongation factor GreA"/>
    <property type="match status" value="1"/>
</dbReference>
<feature type="domain" description="Transcription elongation factor GreA/GreB C-terminal" evidence="9">
    <location>
        <begin position="86"/>
        <end position="156"/>
    </location>
</feature>
<dbReference type="InterPro" id="IPR036805">
    <property type="entry name" value="Tscrpt_elong_fac_GreA/B_N_sf"/>
</dbReference>